<keyword evidence="2" id="KW-1185">Reference proteome</keyword>
<dbReference type="EMBL" id="JAJTJA010000010">
    <property type="protein sequence ID" value="KAH8693222.1"/>
    <property type="molecule type" value="Genomic_DNA"/>
</dbReference>
<dbReference type="GeneID" id="70244870"/>
<comment type="caution">
    <text evidence="1">The sequence shown here is derived from an EMBL/GenBank/DDBJ whole genome shotgun (WGS) entry which is preliminary data.</text>
</comment>
<proteinExistence type="predicted"/>
<accession>A0AAD4KM18</accession>
<dbReference type="AlphaFoldDB" id="A0AAD4KM18"/>
<protein>
    <submittedName>
        <fullName evidence="1">Uncharacterized protein</fullName>
    </submittedName>
</protein>
<name>A0AAD4KM18_9EURO</name>
<dbReference type="Proteomes" id="UP001201262">
    <property type="component" value="Unassembled WGS sequence"/>
</dbReference>
<evidence type="ECO:0000313" key="1">
    <source>
        <dbReference type="EMBL" id="KAH8693222.1"/>
    </source>
</evidence>
<sequence>MSVNRLEMIILALKNGYTRMTLVNANGMTAINLGHNYRQASGRVPAYDCGLSISTMPATELVCDLGSITVPATGPCHISLFVQIPSLTIQTSLLTNAMGWADMVSYAGASHLSS</sequence>
<gene>
    <name evidence="1" type="ORF">BGW36DRAFT_36472</name>
</gene>
<organism evidence="1 2">
    <name type="scientific">Talaromyces proteolyticus</name>
    <dbReference type="NCBI Taxonomy" id="1131652"/>
    <lineage>
        <taxon>Eukaryota</taxon>
        <taxon>Fungi</taxon>
        <taxon>Dikarya</taxon>
        <taxon>Ascomycota</taxon>
        <taxon>Pezizomycotina</taxon>
        <taxon>Eurotiomycetes</taxon>
        <taxon>Eurotiomycetidae</taxon>
        <taxon>Eurotiales</taxon>
        <taxon>Trichocomaceae</taxon>
        <taxon>Talaromyces</taxon>
        <taxon>Talaromyces sect. Bacilispori</taxon>
    </lineage>
</organism>
<reference evidence="1" key="1">
    <citation type="submission" date="2021-12" db="EMBL/GenBank/DDBJ databases">
        <title>Convergent genome expansion in fungi linked to evolution of root-endophyte symbiosis.</title>
        <authorList>
            <consortium name="DOE Joint Genome Institute"/>
            <person name="Ke Y.-H."/>
            <person name="Bonito G."/>
            <person name="Liao H.-L."/>
            <person name="Looney B."/>
            <person name="Rojas-Flechas A."/>
            <person name="Nash J."/>
            <person name="Hameed K."/>
            <person name="Schadt C."/>
            <person name="Martin F."/>
            <person name="Crous P.W."/>
            <person name="Miettinen O."/>
            <person name="Magnuson J.K."/>
            <person name="Labbe J."/>
            <person name="Jacobson D."/>
            <person name="Doktycz M.J."/>
            <person name="Veneault-Fourrey C."/>
            <person name="Kuo A."/>
            <person name="Mondo S."/>
            <person name="Calhoun S."/>
            <person name="Riley R."/>
            <person name="Ohm R."/>
            <person name="LaButti K."/>
            <person name="Andreopoulos B."/>
            <person name="Pangilinan J."/>
            <person name="Nolan M."/>
            <person name="Tritt A."/>
            <person name="Clum A."/>
            <person name="Lipzen A."/>
            <person name="Daum C."/>
            <person name="Barry K."/>
            <person name="Grigoriev I.V."/>
            <person name="Vilgalys R."/>
        </authorList>
    </citation>
    <scope>NUCLEOTIDE SEQUENCE</scope>
    <source>
        <strain evidence="1">PMI_201</strain>
    </source>
</reference>
<evidence type="ECO:0000313" key="2">
    <source>
        <dbReference type="Proteomes" id="UP001201262"/>
    </source>
</evidence>
<dbReference type="RefSeq" id="XP_046069095.1">
    <property type="nucleotide sequence ID" value="XM_046214583.1"/>
</dbReference>